<gene>
    <name evidence="3" type="primary">yhaO_2</name>
    <name evidence="3" type="ORF">SV7mr_12680</name>
</gene>
<dbReference type="RefSeq" id="WP_419188156.1">
    <property type="nucleotide sequence ID" value="NZ_CP036272.1"/>
</dbReference>
<dbReference type="PIRSF" id="PIRSF033091">
    <property type="entry name" value="Pesterase_YhaO"/>
    <property type="match status" value="1"/>
</dbReference>
<dbReference type="Gene3D" id="3.60.21.10">
    <property type="match status" value="1"/>
</dbReference>
<evidence type="ECO:0000256" key="1">
    <source>
        <dbReference type="ARBA" id="ARBA00022801"/>
    </source>
</evidence>
<evidence type="ECO:0000259" key="2">
    <source>
        <dbReference type="Pfam" id="PF00149"/>
    </source>
</evidence>
<sequence>MTRKILHAADIHLDSPLRQLSQFEDAPVDDIRGASRKALQNLVKLAIDCKVDLVVIAGDLYDGDWNDYHTGMAFVKAANQLVAAGIPMLVICGNHDAQSKMTSSLTLPKNPDDSEIFLRTKKPETRVLESIGVAVHGQSFHLQHETQNMAIEYPDPIPDLFNIGLLHTGLEGDSGHAHYAPCTRNQLIEKGYDYWALGHIHQRQDHGTADGPPIVYPGNLQGRHIGEPGAKGCVIIEVDDRNRCDYQFHALDVLRWFLIELDVSGCASVPEMKPLLGEQLRSLLVENPESLLAVRIELTGQTELHESLRRSVAHVRAEMQSTCLIEGQERVWLEKVKVKTSRPKQATGRSDFSGPLLSLQHVADSWRQDDTLMQILQKELAAIEGKLPKELAATSDDPAFRFSDSQWCEEILNDAISELQFLLLGGSQPGGQA</sequence>
<dbReference type="Proteomes" id="UP000315003">
    <property type="component" value="Chromosome"/>
</dbReference>
<keyword evidence="4" id="KW-1185">Reference proteome</keyword>
<keyword evidence="1" id="KW-0378">Hydrolase</keyword>
<dbReference type="InterPro" id="IPR050535">
    <property type="entry name" value="DNA_Repair-Maintenance_Comp"/>
</dbReference>
<accession>A0A517SRK9</accession>
<dbReference type="Pfam" id="PF00149">
    <property type="entry name" value="Metallophos"/>
    <property type="match status" value="1"/>
</dbReference>
<feature type="domain" description="Calcineurin-like phosphoesterase" evidence="2">
    <location>
        <begin position="4"/>
        <end position="202"/>
    </location>
</feature>
<dbReference type="EMBL" id="CP036272">
    <property type="protein sequence ID" value="QDT58768.1"/>
    <property type="molecule type" value="Genomic_DNA"/>
</dbReference>
<organism evidence="3 4">
    <name type="scientific">Stieleria bergensis</name>
    <dbReference type="NCBI Taxonomy" id="2528025"/>
    <lineage>
        <taxon>Bacteria</taxon>
        <taxon>Pseudomonadati</taxon>
        <taxon>Planctomycetota</taxon>
        <taxon>Planctomycetia</taxon>
        <taxon>Pirellulales</taxon>
        <taxon>Pirellulaceae</taxon>
        <taxon>Stieleria</taxon>
    </lineage>
</organism>
<proteinExistence type="predicted"/>
<reference evidence="3 4" key="1">
    <citation type="submission" date="2019-02" db="EMBL/GenBank/DDBJ databases">
        <title>Deep-cultivation of Planctomycetes and their phenomic and genomic characterization uncovers novel biology.</title>
        <authorList>
            <person name="Wiegand S."/>
            <person name="Jogler M."/>
            <person name="Boedeker C."/>
            <person name="Pinto D."/>
            <person name="Vollmers J."/>
            <person name="Rivas-Marin E."/>
            <person name="Kohn T."/>
            <person name="Peeters S.H."/>
            <person name="Heuer A."/>
            <person name="Rast P."/>
            <person name="Oberbeckmann S."/>
            <person name="Bunk B."/>
            <person name="Jeske O."/>
            <person name="Meyerdierks A."/>
            <person name="Storesund J.E."/>
            <person name="Kallscheuer N."/>
            <person name="Luecker S."/>
            <person name="Lage O.M."/>
            <person name="Pohl T."/>
            <person name="Merkel B.J."/>
            <person name="Hornburger P."/>
            <person name="Mueller R.-W."/>
            <person name="Bruemmer F."/>
            <person name="Labrenz M."/>
            <person name="Spormann A.M."/>
            <person name="Op den Camp H."/>
            <person name="Overmann J."/>
            <person name="Amann R."/>
            <person name="Jetten M.S.M."/>
            <person name="Mascher T."/>
            <person name="Medema M.H."/>
            <person name="Devos D.P."/>
            <person name="Kaster A.-K."/>
            <person name="Ovreas L."/>
            <person name="Rohde M."/>
            <person name="Galperin M.Y."/>
            <person name="Jogler C."/>
        </authorList>
    </citation>
    <scope>NUCLEOTIDE SEQUENCE [LARGE SCALE GENOMIC DNA]</scope>
    <source>
        <strain evidence="3 4">SV_7m_r</strain>
    </source>
</reference>
<dbReference type="PANTHER" id="PTHR30337:SF7">
    <property type="entry name" value="PHOSPHOESTERASE"/>
    <property type="match status" value="1"/>
</dbReference>
<dbReference type="PANTHER" id="PTHR30337">
    <property type="entry name" value="COMPONENT OF ATP-DEPENDENT DSDNA EXONUCLEASE"/>
    <property type="match status" value="1"/>
</dbReference>
<dbReference type="CDD" id="cd00840">
    <property type="entry name" value="MPP_Mre11_N"/>
    <property type="match status" value="1"/>
</dbReference>
<dbReference type="InterPro" id="IPR029052">
    <property type="entry name" value="Metallo-depent_PP-like"/>
</dbReference>
<dbReference type="InterPro" id="IPR041796">
    <property type="entry name" value="Mre11_N"/>
</dbReference>
<dbReference type="InterPro" id="IPR014576">
    <property type="entry name" value="Pesterase_YhaO"/>
</dbReference>
<dbReference type="SUPFAM" id="SSF56300">
    <property type="entry name" value="Metallo-dependent phosphatases"/>
    <property type="match status" value="1"/>
</dbReference>
<dbReference type="InterPro" id="IPR004843">
    <property type="entry name" value="Calcineurin-like_PHP"/>
</dbReference>
<dbReference type="AlphaFoldDB" id="A0A517SRK9"/>
<protein>
    <submittedName>
        <fullName evidence="3">Putative metallophosphoesterase YhaO</fullName>
    </submittedName>
</protein>
<dbReference type="GO" id="GO:0016787">
    <property type="term" value="F:hydrolase activity"/>
    <property type="evidence" value="ECO:0007669"/>
    <property type="project" value="UniProtKB-KW"/>
</dbReference>
<evidence type="ECO:0000313" key="4">
    <source>
        <dbReference type="Proteomes" id="UP000315003"/>
    </source>
</evidence>
<name>A0A517SRK9_9BACT</name>
<evidence type="ECO:0000313" key="3">
    <source>
        <dbReference type="EMBL" id="QDT58768.1"/>
    </source>
</evidence>